<organism evidence="3 4">
    <name type="scientific">Aeoliella mucimassa</name>
    <dbReference type="NCBI Taxonomy" id="2527972"/>
    <lineage>
        <taxon>Bacteria</taxon>
        <taxon>Pseudomonadati</taxon>
        <taxon>Planctomycetota</taxon>
        <taxon>Planctomycetia</taxon>
        <taxon>Pirellulales</taxon>
        <taxon>Lacipirellulaceae</taxon>
        <taxon>Aeoliella</taxon>
    </lineage>
</organism>
<dbReference type="InterPro" id="IPR010496">
    <property type="entry name" value="AL/BT2_dom"/>
</dbReference>
<dbReference type="OrthoDB" id="248448at2"/>
<sequence length="250" mass="27695" precursor="true">MIRSCTWSLRTALVCLALALPITAARAQEAPATTDAPKAFIDGTGEGWRPLTKDDFVNVNCHDDTWTWNDEGVHCTGSPTGVMRTTKKFTNFELVCEWNHRKNAGNSGIFVWTTPESIERLAEAGKPGLPQGIEVQVLDLGYAEQYEKSYNKPADWFTSHGDVFPVGVKMKPFPPVAPDGVRSFPSKELTKGVGEWNHYYVRAINGEVRLWVNGEEVSGGTSCEPSTGYLCLESEGSPIDFRNLRIRELP</sequence>
<proteinExistence type="predicted"/>
<dbReference type="Proteomes" id="UP000315750">
    <property type="component" value="Chromosome"/>
</dbReference>
<keyword evidence="4" id="KW-1185">Reference proteome</keyword>
<feature type="signal peptide" evidence="1">
    <location>
        <begin position="1"/>
        <end position="27"/>
    </location>
</feature>
<dbReference type="AlphaFoldDB" id="A0A518AGX3"/>
<dbReference type="EMBL" id="CP036278">
    <property type="protein sequence ID" value="QDU53952.1"/>
    <property type="molecule type" value="Genomic_DNA"/>
</dbReference>
<keyword evidence="1" id="KW-0732">Signal</keyword>
<feature type="domain" description="3-keto-alpha-glucoside-1,2-lyase/3-keto-2-hydroxy-glucal hydratase" evidence="2">
    <location>
        <begin position="41"/>
        <end position="247"/>
    </location>
</feature>
<evidence type="ECO:0000313" key="3">
    <source>
        <dbReference type="EMBL" id="QDU53952.1"/>
    </source>
</evidence>
<dbReference type="GO" id="GO:0016787">
    <property type="term" value="F:hydrolase activity"/>
    <property type="evidence" value="ECO:0007669"/>
    <property type="project" value="InterPro"/>
</dbReference>
<dbReference type="Gene3D" id="2.60.120.560">
    <property type="entry name" value="Exo-inulinase, domain 1"/>
    <property type="match status" value="1"/>
</dbReference>
<protein>
    <recommendedName>
        <fullName evidence="2">3-keto-alpha-glucoside-1,2-lyase/3-keto-2-hydroxy-glucal hydratase domain-containing protein</fullName>
    </recommendedName>
</protein>
<dbReference type="KEGG" id="amuc:Pan181_01310"/>
<gene>
    <name evidence="3" type="ORF">Pan181_01310</name>
</gene>
<reference evidence="3 4" key="1">
    <citation type="submission" date="2019-02" db="EMBL/GenBank/DDBJ databases">
        <title>Deep-cultivation of Planctomycetes and their phenomic and genomic characterization uncovers novel biology.</title>
        <authorList>
            <person name="Wiegand S."/>
            <person name="Jogler M."/>
            <person name="Boedeker C."/>
            <person name="Pinto D."/>
            <person name="Vollmers J."/>
            <person name="Rivas-Marin E."/>
            <person name="Kohn T."/>
            <person name="Peeters S.H."/>
            <person name="Heuer A."/>
            <person name="Rast P."/>
            <person name="Oberbeckmann S."/>
            <person name="Bunk B."/>
            <person name="Jeske O."/>
            <person name="Meyerdierks A."/>
            <person name="Storesund J.E."/>
            <person name="Kallscheuer N."/>
            <person name="Luecker S."/>
            <person name="Lage O.M."/>
            <person name="Pohl T."/>
            <person name="Merkel B.J."/>
            <person name="Hornburger P."/>
            <person name="Mueller R.-W."/>
            <person name="Bruemmer F."/>
            <person name="Labrenz M."/>
            <person name="Spormann A.M."/>
            <person name="Op den Camp H."/>
            <person name="Overmann J."/>
            <person name="Amann R."/>
            <person name="Jetten M.S.M."/>
            <person name="Mascher T."/>
            <person name="Medema M.H."/>
            <person name="Devos D.P."/>
            <person name="Kaster A.-K."/>
            <person name="Ovreas L."/>
            <person name="Rohde M."/>
            <person name="Galperin M.Y."/>
            <person name="Jogler C."/>
        </authorList>
    </citation>
    <scope>NUCLEOTIDE SEQUENCE [LARGE SCALE GENOMIC DNA]</scope>
    <source>
        <strain evidence="3 4">Pan181</strain>
    </source>
</reference>
<evidence type="ECO:0000256" key="1">
    <source>
        <dbReference type="SAM" id="SignalP"/>
    </source>
</evidence>
<evidence type="ECO:0000259" key="2">
    <source>
        <dbReference type="Pfam" id="PF06439"/>
    </source>
</evidence>
<accession>A0A518AGX3</accession>
<dbReference type="RefSeq" id="WP_145244990.1">
    <property type="nucleotide sequence ID" value="NZ_CP036278.1"/>
</dbReference>
<feature type="chain" id="PRO_5021986362" description="3-keto-alpha-glucoside-1,2-lyase/3-keto-2-hydroxy-glucal hydratase domain-containing protein" evidence="1">
    <location>
        <begin position="28"/>
        <end position="250"/>
    </location>
</feature>
<evidence type="ECO:0000313" key="4">
    <source>
        <dbReference type="Proteomes" id="UP000315750"/>
    </source>
</evidence>
<dbReference type="Pfam" id="PF06439">
    <property type="entry name" value="3keto-disac_hyd"/>
    <property type="match status" value="1"/>
</dbReference>
<name>A0A518AGX3_9BACT</name>